<keyword evidence="1" id="KW-0805">Transcription regulation</keyword>
<dbReference type="InterPro" id="IPR018060">
    <property type="entry name" value="HTH_AraC"/>
</dbReference>
<keyword evidence="3" id="KW-0804">Transcription</keyword>
<keyword evidence="2" id="KW-0238">DNA-binding</keyword>
<evidence type="ECO:0000256" key="2">
    <source>
        <dbReference type="ARBA" id="ARBA00023125"/>
    </source>
</evidence>
<sequence>MAQRGAWNLVLAGLAAGPVQAGGVTLEAEGPGEHPGGHFLLLFTPESVRLRLRSKRTIPLTPGSFLLLRSRRGYQVEEGRVLALRYPAAFFDGLFFSQLADCRILFDLMRLEDPEEEFLCFDYRSGDPVWGCALALCRELLTGDSFTPKLLHCGTVQLFTLLQRGFQSHLSVSRSTMLRDNPFGQLLKYMGDHYDTVTLTDLARRFNYNPSYLSAYFRRVTGETFSQKLYHIRMEQALWALEHTDRAVQDISQSLGFREKSYFLRRFKAEYGCTPSQYRRRLGKSKSGPPELADKNSGTSG</sequence>
<evidence type="ECO:0000256" key="4">
    <source>
        <dbReference type="SAM" id="MobiDB-lite"/>
    </source>
</evidence>
<dbReference type="InterPro" id="IPR020449">
    <property type="entry name" value="Tscrpt_reg_AraC-type_HTH"/>
</dbReference>
<dbReference type="RefSeq" id="WP_294518400.1">
    <property type="nucleotide sequence ID" value="NZ_JBBMFK010000016.1"/>
</dbReference>
<evidence type="ECO:0000259" key="6">
    <source>
        <dbReference type="PROSITE" id="PS01124"/>
    </source>
</evidence>
<dbReference type="SUPFAM" id="SSF46689">
    <property type="entry name" value="Homeodomain-like"/>
    <property type="match status" value="2"/>
</dbReference>
<comment type="caution">
    <text evidence="7">The sequence shown here is derived from an EMBL/GenBank/DDBJ whole genome shotgun (WGS) entry which is preliminary data.</text>
</comment>
<dbReference type="InterPro" id="IPR009057">
    <property type="entry name" value="Homeodomain-like_sf"/>
</dbReference>
<feature type="signal peptide" evidence="5">
    <location>
        <begin position="1"/>
        <end position="21"/>
    </location>
</feature>
<organism evidence="7 8">
    <name type="scientific">Pseudoflavonifractor intestinihominis</name>
    <dbReference type="NCBI Taxonomy" id="3133171"/>
    <lineage>
        <taxon>Bacteria</taxon>
        <taxon>Bacillati</taxon>
        <taxon>Bacillota</taxon>
        <taxon>Clostridia</taxon>
        <taxon>Eubacteriales</taxon>
        <taxon>Oscillospiraceae</taxon>
        <taxon>Pseudoflavonifractor</taxon>
    </lineage>
</organism>
<dbReference type="Pfam" id="PF12833">
    <property type="entry name" value="HTH_18"/>
    <property type="match status" value="1"/>
</dbReference>
<dbReference type="EMBL" id="JBBMFK010000016">
    <property type="protein sequence ID" value="MEQ2443903.1"/>
    <property type="molecule type" value="Genomic_DNA"/>
</dbReference>
<evidence type="ECO:0000313" key="7">
    <source>
        <dbReference type="EMBL" id="MEQ2443903.1"/>
    </source>
</evidence>
<accession>A0ABV1E9B2</accession>
<proteinExistence type="predicted"/>
<keyword evidence="5" id="KW-0732">Signal</keyword>
<keyword evidence="8" id="KW-1185">Reference proteome</keyword>
<dbReference type="PANTHER" id="PTHR43280:SF28">
    <property type="entry name" value="HTH-TYPE TRANSCRIPTIONAL ACTIVATOR RHAS"/>
    <property type="match status" value="1"/>
</dbReference>
<feature type="region of interest" description="Disordered" evidence="4">
    <location>
        <begin position="278"/>
        <end position="301"/>
    </location>
</feature>
<reference evidence="7 8" key="1">
    <citation type="submission" date="2024-03" db="EMBL/GenBank/DDBJ databases">
        <title>Human intestinal bacterial collection.</title>
        <authorList>
            <person name="Pauvert C."/>
            <person name="Hitch T.C.A."/>
            <person name="Clavel T."/>
        </authorList>
    </citation>
    <scope>NUCLEOTIDE SEQUENCE [LARGE SCALE GENOMIC DNA]</scope>
    <source>
        <strain evidence="7 8">CLA-AP-H29</strain>
    </source>
</reference>
<dbReference type="PROSITE" id="PS01124">
    <property type="entry name" value="HTH_ARAC_FAMILY_2"/>
    <property type="match status" value="1"/>
</dbReference>
<name>A0ABV1E9B2_9FIRM</name>
<evidence type="ECO:0000256" key="5">
    <source>
        <dbReference type="SAM" id="SignalP"/>
    </source>
</evidence>
<protein>
    <submittedName>
        <fullName evidence="7">AraC family transcriptional regulator</fullName>
    </submittedName>
</protein>
<dbReference type="PROSITE" id="PS00041">
    <property type="entry name" value="HTH_ARAC_FAMILY_1"/>
    <property type="match status" value="1"/>
</dbReference>
<feature type="domain" description="HTH araC/xylS-type" evidence="6">
    <location>
        <begin position="184"/>
        <end position="281"/>
    </location>
</feature>
<dbReference type="Gene3D" id="1.10.10.60">
    <property type="entry name" value="Homeodomain-like"/>
    <property type="match status" value="2"/>
</dbReference>
<dbReference type="SMART" id="SM00342">
    <property type="entry name" value="HTH_ARAC"/>
    <property type="match status" value="1"/>
</dbReference>
<dbReference type="InterPro" id="IPR018062">
    <property type="entry name" value="HTH_AraC-typ_CS"/>
</dbReference>
<evidence type="ECO:0000256" key="1">
    <source>
        <dbReference type="ARBA" id="ARBA00023015"/>
    </source>
</evidence>
<evidence type="ECO:0000256" key="3">
    <source>
        <dbReference type="ARBA" id="ARBA00023163"/>
    </source>
</evidence>
<dbReference type="PANTHER" id="PTHR43280">
    <property type="entry name" value="ARAC-FAMILY TRANSCRIPTIONAL REGULATOR"/>
    <property type="match status" value="1"/>
</dbReference>
<dbReference type="PRINTS" id="PR00032">
    <property type="entry name" value="HTHARAC"/>
</dbReference>
<feature type="chain" id="PRO_5047222117" evidence="5">
    <location>
        <begin position="22"/>
        <end position="301"/>
    </location>
</feature>
<evidence type="ECO:0000313" key="8">
    <source>
        <dbReference type="Proteomes" id="UP001464378"/>
    </source>
</evidence>
<gene>
    <name evidence="7" type="ORF">WMO64_10560</name>
</gene>
<dbReference type="Proteomes" id="UP001464378">
    <property type="component" value="Unassembled WGS sequence"/>
</dbReference>